<dbReference type="eggNOG" id="ENOG502QPU6">
    <property type="taxonomic scope" value="Eukaryota"/>
</dbReference>
<feature type="region of interest" description="Disordered" evidence="1">
    <location>
        <begin position="642"/>
        <end position="669"/>
    </location>
</feature>
<feature type="region of interest" description="Disordered" evidence="1">
    <location>
        <begin position="37"/>
        <end position="130"/>
    </location>
</feature>
<dbReference type="GeneID" id="9522296"/>
<feature type="compositionally biased region" description="Basic and acidic residues" evidence="1">
    <location>
        <begin position="79"/>
        <end position="92"/>
    </location>
</feature>
<dbReference type="EMBL" id="ABSU01000001">
    <property type="protein sequence ID" value="EFE36567.1"/>
    <property type="molecule type" value="Genomic_DNA"/>
</dbReference>
<name>D4AIJ4_ARTBC</name>
<feature type="compositionally biased region" description="Basic residues" evidence="1">
    <location>
        <begin position="113"/>
        <end position="127"/>
    </location>
</feature>
<dbReference type="KEGG" id="abe:ARB_04089"/>
<protein>
    <recommendedName>
        <fullName evidence="4">Mitochondrial mRNA processing protein PET127</fullName>
    </recommendedName>
</protein>
<feature type="compositionally biased region" description="Basic and acidic residues" evidence="1">
    <location>
        <begin position="651"/>
        <end position="663"/>
    </location>
</feature>
<dbReference type="AlphaFoldDB" id="D4AIJ4"/>
<accession>D4AIJ4</accession>
<reference evidence="3" key="1">
    <citation type="journal article" date="2011" name="Genome Biol.">
        <title>Comparative and functional genomics provide insights into the pathogenicity of dermatophytic fungi.</title>
        <authorList>
            <person name="Burmester A."/>
            <person name="Shelest E."/>
            <person name="Gloeckner G."/>
            <person name="Heddergott C."/>
            <person name="Schindler S."/>
            <person name="Staib P."/>
            <person name="Heidel A."/>
            <person name="Felder M."/>
            <person name="Petzold A."/>
            <person name="Szafranski K."/>
            <person name="Feuermann M."/>
            <person name="Pedruzzi I."/>
            <person name="Priebe S."/>
            <person name="Groth M."/>
            <person name="Winkler R."/>
            <person name="Li W."/>
            <person name="Kniemeyer O."/>
            <person name="Schroeckh V."/>
            <person name="Hertweck C."/>
            <person name="Hube B."/>
            <person name="White T.C."/>
            <person name="Platzer M."/>
            <person name="Guthke R."/>
            <person name="Heitman J."/>
            <person name="Woestemeyer J."/>
            <person name="Zipfel P.F."/>
            <person name="Monod M."/>
            <person name="Brakhage A.A."/>
        </authorList>
    </citation>
    <scope>NUCLEOTIDE SEQUENCE [LARGE SCALE GENOMIC DNA]</scope>
    <source>
        <strain evidence="3">ATCC MYA-4681 / CBS 112371</strain>
    </source>
</reference>
<dbReference type="OMA" id="PEAYHYS"/>
<dbReference type="Pfam" id="PF08634">
    <property type="entry name" value="Pet127"/>
    <property type="match status" value="1"/>
</dbReference>
<evidence type="ECO:0000313" key="2">
    <source>
        <dbReference type="EMBL" id="EFE36567.1"/>
    </source>
</evidence>
<dbReference type="Proteomes" id="UP000008866">
    <property type="component" value="Unassembled WGS sequence"/>
</dbReference>
<feature type="compositionally biased region" description="Low complexity" evidence="1">
    <location>
        <begin position="56"/>
        <end position="69"/>
    </location>
</feature>
<dbReference type="PANTHER" id="PTHR31014">
    <property type="entry name" value="MITOCHONDRIAL TRANSLATION SYSTEM COMPONENT PET127-RELATED"/>
    <property type="match status" value="1"/>
</dbReference>
<dbReference type="HOGENOM" id="CLU_003477_0_2_1"/>
<dbReference type="RefSeq" id="XP_003017212.1">
    <property type="nucleotide sequence ID" value="XM_003017166.1"/>
</dbReference>
<organism evidence="2 3">
    <name type="scientific">Arthroderma benhamiae (strain ATCC MYA-4681 / CBS 112371)</name>
    <name type="common">Trichophyton mentagrophytes</name>
    <dbReference type="NCBI Taxonomy" id="663331"/>
    <lineage>
        <taxon>Eukaryota</taxon>
        <taxon>Fungi</taxon>
        <taxon>Dikarya</taxon>
        <taxon>Ascomycota</taxon>
        <taxon>Pezizomycotina</taxon>
        <taxon>Eurotiomycetes</taxon>
        <taxon>Eurotiomycetidae</taxon>
        <taxon>Onygenales</taxon>
        <taxon>Arthrodermataceae</taxon>
        <taxon>Trichophyton</taxon>
    </lineage>
</organism>
<dbReference type="PANTHER" id="PTHR31014:SF0">
    <property type="entry name" value="MITOCHONDRIAL TRANSLATION SYSTEM COMPONENT PET127-RELATED"/>
    <property type="match status" value="1"/>
</dbReference>
<dbReference type="GO" id="GO:0000964">
    <property type="term" value="P:mitochondrial RNA 5'-end processing"/>
    <property type="evidence" value="ECO:0007669"/>
    <property type="project" value="TreeGrafter"/>
</dbReference>
<dbReference type="InterPro" id="IPR013943">
    <property type="entry name" value="Pet127"/>
</dbReference>
<evidence type="ECO:0000313" key="3">
    <source>
        <dbReference type="Proteomes" id="UP000008866"/>
    </source>
</evidence>
<sequence>MLSRSVRRPICSYVCQSCLSRSITPSSTVIRRHNHATLPIQPDASSQSNSIEVKPNEGGSNEGSGAEKSSGGKKKGKGKEKGDANKASKSSKDVPLTQSANTQIAPEVEAKPAKTRKSKSKARKKKAAAQAKNLANLAGTSDENIKNMILIQQKSKLRLKKLRPSKVIAALNLAAQNGKSKSGKAAKGGLDEFAPVRSASPKLTSEVTLGDIEILLYMFLSNVFLCFSRLALNTESDDVPSLSYGLDRVLFKYVCILFHQNIQLTQTSPGVYQLQDPRTMVYNFDPYLRDIMPVSEFDFKALNDYITSSKDTVLKDKAIAAGKKYIGSSSSMTGVLSHFHFLLSEWRELNTSHLSNSFPATSKTYTKLSRLPAVVFLRYRDGVYAVDADKEWDTSNVLMGLGKSMEKLLTIPRDQYERYRRNSPDKILKEDSPPEVYHYSTCGDFLMRSQLDAYDPRLPGTGMFDLKTRAVVSIRMDAREPWNAMGYQIKTRLGDFESFEREYYDMMRSAFLKYHLQVRIGRMDGIFVAFHNIKRIFGFQYISLPEMDKCIHGQEDTALGDAEFKLSLNIWNKVIDVATEAFPKQSLRFHFDTRETQNPFMYIFAEPMTEDEITKIQERNLDEIQAYEKRVFYPELLESQQMDSSIGEADNPTKQEPESKESASEDDIDPEKPLLAMALSIRNFVNGKEVDRPTMFTAKDTWTVKYQLAHFGKERGWTLYNACKKRRSRFLGALEDEEAPNSAFKERLNAISKEGQKWRDEMDKIEKAKGIIQYQS</sequence>
<gene>
    <name evidence="2" type="ORF">ARB_04089</name>
</gene>
<dbReference type="GO" id="GO:0005740">
    <property type="term" value="C:mitochondrial envelope"/>
    <property type="evidence" value="ECO:0007669"/>
    <property type="project" value="TreeGrafter"/>
</dbReference>
<proteinExistence type="predicted"/>
<evidence type="ECO:0000256" key="1">
    <source>
        <dbReference type="SAM" id="MobiDB-lite"/>
    </source>
</evidence>
<keyword evidence="3" id="KW-1185">Reference proteome</keyword>
<evidence type="ECO:0008006" key="4">
    <source>
        <dbReference type="Google" id="ProtNLM"/>
    </source>
</evidence>
<comment type="caution">
    <text evidence="2">The sequence shown here is derived from an EMBL/GenBank/DDBJ whole genome shotgun (WGS) entry which is preliminary data.</text>
</comment>